<keyword evidence="2" id="KW-0378">Hydrolase</keyword>
<evidence type="ECO:0000256" key="1">
    <source>
        <dbReference type="ARBA" id="ARBA00008601"/>
    </source>
</evidence>
<dbReference type="InterPro" id="IPR000387">
    <property type="entry name" value="Tyr_Pase_dom"/>
</dbReference>
<sequence>MSPPSTKTINNNNNTINQSAVTSTLPPPPPPPLPEVSRIWYPITINKASTDPTTTTFTGDLSLLNSYQRHCISQESESTETTNNNNQTTSTKTTMVGQQQPTVLFKNDLNAKPPVNPKIAHHIDTMQMYNLMQDIAIPKMIMDLRPREMYERSHLKAAISIPPPSLEQVDDEHLPEFNMTKYLAVHCPTTRYWNLMLSQAVIYTDGSVSSEMGREHTLSRESIAMHDNSDVHPLESRDPTSWFNFVLHYLIARSKKTAISIYDNGFEAFNQHYPFLCRGVTVSNKAYRNIPESSLYPSEILKDFIYLGAYENATSRSQLDNLKITHIVNMASELEDAFPHLYKYYRADLDDNFRADITSHFEPINQFIDSAKATGGRVLVHCAMGISRSTTAVMAYIMKTQGLDYATTRQLVKEKRSIIQPNVGFVKALKAYDEKLHESKPIDSKGSSLSSSQTQLQQRSSSSGSIMITNNDGCTSILSSSPPSTTIPLPHHQPINSSL</sequence>
<dbReference type="PROSITE" id="PS50054">
    <property type="entry name" value="TYR_PHOSPHATASE_DUAL"/>
    <property type="match status" value="1"/>
</dbReference>
<evidence type="ECO:0000256" key="6">
    <source>
        <dbReference type="SAM" id="MobiDB-lite"/>
    </source>
</evidence>
<evidence type="ECO:0000256" key="3">
    <source>
        <dbReference type="ARBA" id="ARBA00022912"/>
    </source>
</evidence>
<dbReference type="CDD" id="cd14498">
    <property type="entry name" value="DSP"/>
    <property type="match status" value="1"/>
</dbReference>
<dbReference type="InterPro" id="IPR029021">
    <property type="entry name" value="Prot-tyrosine_phosphatase-like"/>
</dbReference>
<dbReference type="GeneID" id="14873312"/>
<dbReference type="AlphaFoldDB" id="F4PTZ8"/>
<dbReference type="InterPro" id="IPR016130">
    <property type="entry name" value="Tyr_Pase_AS"/>
</dbReference>
<dbReference type="SUPFAM" id="SSF52821">
    <property type="entry name" value="Rhodanese/Cell cycle control phosphatase"/>
    <property type="match status" value="1"/>
</dbReference>
<proteinExistence type="inferred from homology"/>
<evidence type="ECO:0000256" key="4">
    <source>
        <dbReference type="ARBA" id="ARBA00047761"/>
    </source>
</evidence>
<protein>
    <recommendedName>
        <fullName evidence="11">Protein-serine/threonine phosphatase</fullName>
    </recommendedName>
</protein>
<dbReference type="PROSITE" id="PS00383">
    <property type="entry name" value="TYR_PHOSPHATASE_1"/>
    <property type="match status" value="1"/>
</dbReference>
<dbReference type="PANTHER" id="PTHR10159">
    <property type="entry name" value="DUAL SPECIFICITY PROTEIN PHOSPHATASE"/>
    <property type="match status" value="1"/>
</dbReference>
<comment type="catalytic activity">
    <reaction evidence="4">
        <text>O-phospho-L-seryl-[protein] + H2O = L-seryl-[protein] + phosphate</text>
        <dbReference type="Rhea" id="RHEA:20629"/>
        <dbReference type="Rhea" id="RHEA-COMP:9863"/>
        <dbReference type="Rhea" id="RHEA-COMP:11604"/>
        <dbReference type="ChEBI" id="CHEBI:15377"/>
        <dbReference type="ChEBI" id="CHEBI:29999"/>
        <dbReference type="ChEBI" id="CHEBI:43474"/>
        <dbReference type="ChEBI" id="CHEBI:83421"/>
        <dbReference type="EC" id="3.1.3.16"/>
    </reaction>
</comment>
<dbReference type="InterPro" id="IPR000340">
    <property type="entry name" value="Dual-sp_phosphatase_cat-dom"/>
</dbReference>
<dbReference type="PANTHER" id="PTHR10159:SF414">
    <property type="entry name" value="PROTEIN-TYROSINE-PHOSPHATASE-RELATED"/>
    <property type="match status" value="1"/>
</dbReference>
<name>F4PTZ8_CACFS</name>
<feature type="domain" description="Tyrosine-protein phosphatase" evidence="7">
    <location>
        <begin position="296"/>
        <end position="438"/>
    </location>
</feature>
<dbReference type="GO" id="GO:0017017">
    <property type="term" value="F:MAP kinase tyrosine/serine/threonine phosphatase activity"/>
    <property type="evidence" value="ECO:0007669"/>
    <property type="project" value="TreeGrafter"/>
</dbReference>
<feature type="region of interest" description="Disordered" evidence="6">
    <location>
        <begin position="439"/>
        <end position="465"/>
    </location>
</feature>
<comment type="catalytic activity">
    <reaction evidence="5">
        <text>O-phospho-L-threonyl-[protein] + H2O = L-threonyl-[protein] + phosphate</text>
        <dbReference type="Rhea" id="RHEA:47004"/>
        <dbReference type="Rhea" id="RHEA-COMP:11060"/>
        <dbReference type="Rhea" id="RHEA-COMP:11605"/>
        <dbReference type="ChEBI" id="CHEBI:15377"/>
        <dbReference type="ChEBI" id="CHEBI:30013"/>
        <dbReference type="ChEBI" id="CHEBI:43474"/>
        <dbReference type="ChEBI" id="CHEBI:61977"/>
        <dbReference type="EC" id="3.1.3.16"/>
    </reaction>
</comment>
<dbReference type="PROSITE" id="PS50056">
    <property type="entry name" value="TYR_PHOSPHATASE_2"/>
    <property type="match status" value="1"/>
</dbReference>
<dbReference type="Gene3D" id="3.90.190.10">
    <property type="entry name" value="Protein tyrosine phosphatase superfamily"/>
    <property type="match status" value="1"/>
</dbReference>
<organism evidence="9 10">
    <name type="scientific">Cavenderia fasciculata</name>
    <name type="common">Slime mold</name>
    <name type="synonym">Dictyostelium fasciculatum</name>
    <dbReference type="NCBI Taxonomy" id="261658"/>
    <lineage>
        <taxon>Eukaryota</taxon>
        <taxon>Amoebozoa</taxon>
        <taxon>Evosea</taxon>
        <taxon>Eumycetozoa</taxon>
        <taxon>Dictyostelia</taxon>
        <taxon>Acytosteliales</taxon>
        <taxon>Cavenderiaceae</taxon>
        <taxon>Cavenderia</taxon>
    </lineage>
</organism>
<dbReference type="SUPFAM" id="SSF52799">
    <property type="entry name" value="(Phosphotyrosine protein) phosphatases II"/>
    <property type="match status" value="1"/>
</dbReference>
<dbReference type="GO" id="GO:0043409">
    <property type="term" value="P:negative regulation of MAPK cascade"/>
    <property type="evidence" value="ECO:0007669"/>
    <property type="project" value="TreeGrafter"/>
</dbReference>
<dbReference type="STRING" id="1054147.F4PTZ8"/>
<dbReference type="OMA" id="PHLYKYY"/>
<evidence type="ECO:0000256" key="5">
    <source>
        <dbReference type="ARBA" id="ARBA00048336"/>
    </source>
</evidence>
<dbReference type="GO" id="GO:0008330">
    <property type="term" value="F:protein tyrosine/threonine phosphatase activity"/>
    <property type="evidence" value="ECO:0007669"/>
    <property type="project" value="TreeGrafter"/>
</dbReference>
<dbReference type="KEGG" id="dfa:DFA_01652"/>
<dbReference type="Proteomes" id="UP000007797">
    <property type="component" value="Unassembled WGS sequence"/>
</dbReference>
<feature type="domain" description="Tyrosine specific protein phosphatases" evidence="8">
    <location>
        <begin position="358"/>
        <end position="416"/>
    </location>
</feature>
<feature type="compositionally biased region" description="Low complexity" evidence="6">
    <location>
        <begin position="444"/>
        <end position="465"/>
    </location>
</feature>
<feature type="compositionally biased region" description="Pro residues" evidence="6">
    <location>
        <begin position="25"/>
        <end position="34"/>
    </location>
</feature>
<dbReference type="GO" id="GO:0005737">
    <property type="term" value="C:cytoplasm"/>
    <property type="evidence" value="ECO:0007669"/>
    <property type="project" value="TreeGrafter"/>
</dbReference>
<dbReference type="GO" id="GO:0004722">
    <property type="term" value="F:protein serine/threonine phosphatase activity"/>
    <property type="evidence" value="ECO:0007669"/>
    <property type="project" value="UniProtKB-EC"/>
</dbReference>
<evidence type="ECO:0000259" key="8">
    <source>
        <dbReference type="PROSITE" id="PS50056"/>
    </source>
</evidence>
<feature type="compositionally biased region" description="Low complexity" evidence="6">
    <location>
        <begin position="73"/>
        <end position="94"/>
    </location>
</feature>
<dbReference type="Pfam" id="PF00782">
    <property type="entry name" value="DSPc"/>
    <property type="match status" value="1"/>
</dbReference>
<keyword evidence="10" id="KW-1185">Reference proteome</keyword>
<comment type="similarity">
    <text evidence="1">Belongs to the protein-tyrosine phosphatase family. Non-receptor class dual specificity subfamily.</text>
</comment>
<dbReference type="EMBL" id="GL883010">
    <property type="protein sequence ID" value="EGG21766.1"/>
    <property type="molecule type" value="Genomic_DNA"/>
</dbReference>
<keyword evidence="3" id="KW-0904">Protein phosphatase</keyword>
<feature type="region of interest" description="Disordered" evidence="6">
    <location>
        <begin position="73"/>
        <end position="96"/>
    </location>
</feature>
<dbReference type="SMART" id="SM00195">
    <property type="entry name" value="DSPc"/>
    <property type="match status" value="1"/>
</dbReference>
<feature type="region of interest" description="Disordered" evidence="6">
    <location>
        <begin position="1"/>
        <end position="34"/>
    </location>
</feature>
<dbReference type="InterPro" id="IPR020422">
    <property type="entry name" value="TYR_PHOSPHATASE_DUAL_dom"/>
</dbReference>
<dbReference type="OrthoDB" id="285418at2759"/>
<evidence type="ECO:0008006" key="11">
    <source>
        <dbReference type="Google" id="ProtNLM"/>
    </source>
</evidence>
<dbReference type="RefSeq" id="XP_004359616.1">
    <property type="nucleotide sequence ID" value="XM_004359559.1"/>
</dbReference>
<gene>
    <name evidence="9" type="ORF">DFA_01652</name>
</gene>
<feature type="compositionally biased region" description="Low complexity" evidence="6">
    <location>
        <begin position="477"/>
        <end position="490"/>
    </location>
</feature>
<reference evidence="10" key="1">
    <citation type="journal article" date="2011" name="Genome Res.">
        <title>Phylogeny-wide analysis of social amoeba genomes highlights ancient origins for complex intercellular communication.</title>
        <authorList>
            <person name="Heidel A.J."/>
            <person name="Lawal H.M."/>
            <person name="Felder M."/>
            <person name="Schilde C."/>
            <person name="Helps N.R."/>
            <person name="Tunggal B."/>
            <person name="Rivero F."/>
            <person name="John U."/>
            <person name="Schleicher M."/>
            <person name="Eichinger L."/>
            <person name="Platzer M."/>
            <person name="Noegel A.A."/>
            <person name="Schaap P."/>
            <person name="Gloeckner G."/>
        </authorList>
    </citation>
    <scope>NUCLEOTIDE SEQUENCE [LARGE SCALE GENOMIC DNA]</scope>
    <source>
        <strain evidence="10">SH3</strain>
    </source>
</reference>
<dbReference type="GO" id="GO:0033550">
    <property type="term" value="F:MAP kinase tyrosine phosphatase activity"/>
    <property type="evidence" value="ECO:0007669"/>
    <property type="project" value="TreeGrafter"/>
</dbReference>
<evidence type="ECO:0000256" key="2">
    <source>
        <dbReference type="ARBA" id="ARBA00022801"/>
    </source>
</evidence>
<feature type="region of interest" description="Disordered" evidence="6">
    <location>
        <begin position="477"/>
        <end position="499"/>
    </location>
</feature>
<evidence type="ECO:0000313" key="10">
    <source>
        <dbReference type="Proteomes" id="UP000007797"/>
    </source>
</evidence>
<dbReference type="Gene3D" id="3.40.250.10">
    <property type="entry name" value="Rhodanese-like domain"/>
    <property type="match status" value="1"/>
</dbReference>
<accession>F4PTZ8</accession>
<evidence type="ECO:0000259" key="7">
    <source>
        <dbReference type="PROSITE" id="PS50054"/>
    </source>
</evidence>
<dbReference type="CDD" id="cd00158">
    <property type="entry name" value="RHOD"/>
    <property type="match status" value="1"/>
</dbReference>
<dbReference type="FunFam" id="3.90.190.10:FF:000004">
    <property type="entry name" value="Protein phosphatase Slingshot homolog 2"/>
    <property type="match status" value="1"/>
</dbReference>
<dbReference type="InterPro" id="IPR036873">
    <property type="entry name" value="Rhodanese-like_dom_sf"/>
</dbReference>
<evidence type="ECO:0000313" key="9">
    <source>
        <dbReference type="EMBL" id="EGG21766.1"/>
    </source>
</evidence>
<feature type="compositionally biased region" description="Low complexity" evidence="6">
    <location>
        <begin position="8"/>
        <end position="17"/>
    </location>
</feature>